<keyword evidence="2" id="KW-0238">DNA-binding</keyword>
<keyword evidence="6" id="KW-1185">Reference proteome</keyword>
<dbReference type="Gene3D" id="2.60.120.10">
    <property type="entry name" value="Jelly Rolls"/>
    <property type="match status" value="1"/>
</dbReference>
<proteinExistence type="predicted"/>
<dbReference type="SUPFAM" id="SSF46689">
    <property type="entry name" value="Homeodomain-like"/>
    <property type="match status" value="2"/>
</dbReference>
<dbReference type="Proteomes" id="UP001499974">
    <property type="component" value="Unassembled WGS sequence"/>
</dbReference>
<sequence>MRCEVKPSGMSIPYYGPVDAGPLRPPVSVTFFDRSHPRVTVGDHAHHDLEILYFRSGGGSHRLGGHTLEISPGTLFLVPPNQVHGLTQMGDAQGWVVEFSSSAMASVPEIAGSLPLWRANPLLSAFLVSEENPPLGRLTLPPHRRPMLESLLDEMQRELEEREAGYRTASAAQVVLLLVNVARLAADVTSQYRSNNLPLLAECFEVIEEGFRGPLSTADVATAVNVSPTHLGAVVKARTGRTVLEWITERRMTEARQLLMATDLPVELVARRTGYPDPTYFSRRFRQINGVSPKGWRQQAAGPR</sequence>
<keyword evidence="3" id="KW-0804">Transcription</keyword>
<evidence type="ECO:0000256" key="1">
    <source>
        <dbReference type="ARBA" id="ARBA00023015"/>
    </source>
</evidence>
<dbReference type="InterPro" id="IPR018060">
    <property type="entry name" value="HTH_AraC"/>
</dbReference>
<dbReference type="InterPro" id="IPR037923">
    <property type="entry name" value="HTH-like"/>
</dbReference>
<dbReference type="InterPro" id="IPR009057">
    <property type="entry name" value="Homeodomain-like_sf"/>
</dbReference>
<dbReference type="Pfam" id="PF02311">
    <property type="entry name" value="AraC_binding"/>
    <property type="match status" value="1"/>
</dbReference>
<dbReference type="Gene3D" id="1.10.10.60">
    <property type="entry name" value="Homeodomain-like"/>
    <property type="match status" value="2"/>
</dbReference>
<evidence type="ECO:0000256" key="2">
    <source>
        <dbReference type="ARBA" id="ARBA00023125"/>
    </source>
</evidence>
<protein>
    <recommendedName>
        <fullName evidence="4">HTH araC/xylS-type domain-containing protein</fullName>
    </recommendedName>
</protein>
<organism evidence="5 6">
    <name type="scientific">Nocardioides conyzicola</name>
    <dbReference type="NCBI Taxonomy" id="1651781"/>
    <lineage>
        <taxon>Bacteria</taxon>
        <taxon>Bacillati</taxon>
        <taxon>Actinomycetota</taxon>
        <taxon>Actinomycetes</taxon>
        <taxon>Propionibacteriales</taxon>
        <taxon>Nocardioidaceae</taxon>
        <taxon>Nocardioides</taxon>
    </lineage>
</organism>
<feature type="domain" description="HTH araC/xylS-type" evidence="4">
    <location>
        <begin position="201"/>
        <end position="299"/>
    </location>
</feature>
<comment type="caution">
    <text evidence="5">The sequence shown here is derived from an EMBL/GenBank/DDBJ whole genome shotgun (WGS) entry which is preliminary data.</text>
</comment>
<keyword evidence="1" id="KW-0805">Transcription regulation</keyword>
<dbReference type="SMART" id="SM00342">
    <property type="entry name" value="HTH_ARAC"/>
    <property type="match status" value="1"/>
</dbReference>
<name>A0ABP8X4M8_9ACTN</name>
<evidence type="ECO:0000313" key="6">
    <source>
        <dbReference type="Proteomes" id="UP001499974"/>
    </source>
</evidence>
<evidence type="ECO:0000256" key="3">
    <source>
        <dbReference type="ARBA" id="ARBA00023163"/>
    </source>
</evidence>
<accession>A0ABP8X4M8</accession>
<dbReference type="InterPro" id="IPR050204">
    <property type="entry name" value="AraC_XylS_family_regulators"/>
</dbReference>
<dbReference type="Pfam" id="PF12833">
    <property type="entry name" value="HTH_18"/>
    <property type="match status" value="1"/>
</dbReference>
<evidence type="ECO:0000313" key="5">
    <source>
        <dbReference type="EMBL" id="GAA4699748.1"/>
    </source>
</evidence>
<reference evidence="6" key="1">
    <citation type="journal article" date="2019" name="Int. J. Syst. Evol. Microbiol.">
        <title>The Global Catalogue of Microorganisms (GCM) 10K type strain sequencing project: providing services to taxonomists for standard genome sequencing and annotation.</title>
        <authorList>
            <consortium name="The Broad Institute Genomics Platform"/>
            <consortium name="The Broad Institute Genome Sequencing Center for Infectious Disease"/>
            <person name="Wu L."/>
            <person name="Ma J."/>
        </authorList>
    </citation>
    <scope>NUCLEOTIDE SEQUENCE [LARGE SCALE GENOMIC DNA]</scope>
    <source>
        <strain evidence="6">JCM 18531</strain>
    </source>
</reference>
<dbReference type="InterPro" id="IPR014710">
    <property type="entry name" value="RmlC-like_jellyroll"/>
</dbReference>
<dbReference type="PROSITE" id="PS01124">
    <property type="entry name" value="HTH_ARAC_FAMILY_2"/>
    <property type="match status" value="1"/>
</dbReference>
<dbReference type="EMBL" id="BAABKM010000002">
    <property type="protein sequence ID" value="GAA4699748.1"/>
    <property type="molecule type" value="Genomic_DNA"/>
</dbReference>
<dbReference type="SUPFAM" id="SSF51215">
    <property type="entry name" value="Regulatory protein AraC"/>
    <property type="match status" value="1"/>
</dbReference>
<gene>
    <name evidence="5" type="ORF">GCM10023349_15160</name>
</gene>
<dbReference type="InterPro" id="IPR003313">
    <property type="entry name" value="AraC-bd"/>
</dbReference>
<evidence type="ECO:0000259" key="4">
    <source>
        <dbReference type="PROSITE" id="PS01124"/>
    </source>
</evidence>
<dbReference type="PANTHER" id="PTHR46796">
    <property type="entry name" value="HTH-TYPE TRANSCRIPTIONAL ACTIVATOR RHAS-RELATED"/>
    <property type="match status" value="1"/>
</dbReference>